<organism evidence="2">
    <name type="scientific">Anopheles braziliensis</name>
    <dbReference type="NCBI Taxonomy" id="58242"/>
    <lineage>
        <taxon>Eukaryota</taxon>
        <taxon>Metazoa</taxon>
        <taxon>Ecdysozoa</taxon>
        <taxon>Arthropoda</taxon>
        <taxon>Hexapoda</taxon>
        <taxon>Insecta</taxon>
        <taxon>Pterygota</taxon>
        <taxon>Neoptera</taxon>
        <taxon>Endopterygota</taxon>
        <taxon>Diptera</taxon>
        <taxon>Nematocera</taxon>
        <taxon>Culicoidea</taxon>
        <taxon>Culicidae</taxon>
        <taxon>Anophelinae</taxon>
        <taxon>Anopheles</taxon>
    </lineage>
</organism>
<dbReference type="EMBL" id="GGFM01011917">
    <property type="protein sequence ID" value="MBW32668.1"/>
    <property type="molecule type" value="Transcribed_RNA"/>
</dbReference>
<protein>
    <submittedName>
        <fullName evidence="2">Putative secreted peptide</fullName>
    </submittedName>
</protein>
<dbReference type="AlphaFoldDB" id="A0A2M3ZW92"/>
<keyword evidence="1" id="KW-0732">Signal</keyword>
<reference evidence="2" key="1">
    <citation type="submission" date="2018-01" db="EMBL/GenBank/DDBJ databases">
        <title>An insight into the sialome of Amazonian anophelines.</title>
        <authorList>
            <person name="Ribeiro J.M."/>
            <person name="Scarpassa V."/>
            <person name="Calvo E."/>
        </authorList>
    </citation>
    <scope>NUCLEOTIDE SEQUENCE</scope>
    <source>
        <tissue evidence="2">Salivary glands</tissue>
    </source>
</reference>
<accession>A0A2M3ZW92</accession>
<feature type="chain" id="PRO_5014875969" evidence="1">
    <location>
        <begin position="31"/>
        <end position="92"/>
    </location>
</feature>
<evidence type="ECO:0000313" key="2">
    <source>
        <dbReference type="EMBL" id="MBW32668.1"/>
    </source>
</evidence>
<sequence>MYMKKLSATGSSSWVFSGTISLATVTVVASWPCCCCCCSSSCSTRANSRSRSAFRMPSDSMNASSISEWSACEADADCWLSWALACRVACAR</sequence>
<name>A0A2M3ZW92_9DIPT</name>
<proteinExistence type="predicted"/>
<feature type="signal peptide" evidence="1">
    <location>
        <begin position="1"/>
        <end position="30"/>
    </location>
</feature>
<evidence type="ECO:0000256" key="1">
    <source>
        <dbReference type="SAM" id="SignalP"/>
    </source>
</evidence>